<dbReference type="InterPro" id="IPR009057">
    <property type="entry name" value="Homeodomain-like_sf"/>
</dbReference>
<dbReference type="GO" id="GO:0000976">
    <property type="term" value="F:transcription cis-regulatory region binding"/>
    <property type="evidence" value="ECO:0007669"/>
    <property type="project" value="TreeGrafter"/>
</dbReference>
<feature type="DNA-binding region" description="H-T-H motif" evidence="4">
    <location>
        <begin position="44"/>
        <end position="63"/>
    </location>
</feature>
<dbReference type="Pfam" id="PF02909">
    <property type="entry name" value="TetR_C_1"/>
    <property type="match status" value="1"/>
</dbReference>
<keyword evidence="1" id="KW-0805">Transcription regulation</keyword>
<dbReference type="PROSITE" id="PS50977">
    <property type="entry name" value="HTH_TETR_2"/>
    <property type="match status" value="1"/>
</dbReference>
<dbReference type="SUPFAM" id="SSF46689">
    <property type="entry name" value="Homeodomain-like"/>
    <property type="match status" value="1"/>
</dbReference>
<dbReference type="InterPro" id="IPR050109">
    <property type="entry name" value="HTH-type_TetR-like_transc_reg"/>
</dbReference>
<evidence type="ECO:0000256" key="1">
    <source>
        <dbReference type="ARBA" id="ARBA00023015"/>
    </source>
</evidence>
<dbReference type="RefSeq" id="WP_184962324.1">
    <property type="nucleotide sequence ID" value="NZ_JACHIN010000004.1"/>
</dbReference>
<evidence type="ECO:0000313" key="6">
    <source>
        <dbReference type="EMBL" id="MBB5077991.1"/>
    </source>
</evidence>
<dbReference type="PANTHER" id="PTHR30055">
    <property type="entry name" value="HTH-TYPE TRANSCRIPTIONAL REGULATOR RUTR"/>
    <property type="match status" value="1"/>
</dbReference>
<keyword evidence="2 4" id="KW-0238">DNA-binding</keyword>
<dbReference type="InterPro" id="IPR004111">
    <property type="entry name" value="Repressor_TetR_C"/>
</dbReference>
<evidence type="ECO:0000256" key="3">
    <source>
        <dbReference type="ARBA" id="ARBA00023163"/>
    </source>
</evidence>
<organism evidence="6 7">
    <name type="scientific">Nonomuraea endophytica</name>
    <dbReference type="NCBI Taxonomy" id="714136"/>
    <lineage>
        <taxon>Bacteria</taxon>
        <taxon>Bacillati</taxon>
        <taxon>Actinomycetota</taxon>
        <taxon>Actinomycetes</taxon>
        <taxon>Streptosporangiales</taxon>
        <taxon>Streptosporangiaceae</taxon>
        <taxon>Nonomuraea</taxon>
    </lineage>
</organism>
<evidence type="ECO:0000259" key="5">
    <source>
        <dbReference type="PROSITE" id="PS50977"/>
    </source>
</evidence>
<feature type="domain" description="HTH tetR-type" evidence="5">
    <location>
        <begin position="21"/>
        <end position="81"/>
    </location>
</feature>
<reference evidence="6 7" key="1">
    <citation type="submission" date="2020-08" db="EMBL/GenBank/DDBJ databases">
        <title>Genomic Encyclopedia of Type Strains, Phase IV (KMG-IV): sequencing the most valuable type-strain genomes for metagenomic binning, comparative biology and taxonomic classification.</title>
        <authorList>
            <person name="Goeker M."/>
        </authorList>
    </citation>
    <scope>NUCLEOTIDE SEQUENCE [LARGE SCALE GENOMIC DNA]</scope>
    <source>
        <strain evidence="6 7">DSM 45385</strain>
    </source>
</reference>
<dbReference type="InterPro" id="IPR001647">
    <property type="entry name" value="HTH_TetR"/>
</dbReference>
<name>A0A7W8A3D2_9ACTN</name>
<dbReference type="AlphaFoldDB" id="A0A7W8A3D2"/>
<dbReference type="Proteomes" id="UP000568380">
    <property type="component" value="Unassembled WGS sequence"/>
</dbReference>
<evidence type="ECO:0000313" key="7">
    <source>
        <dbReference type="Proteomes" id="UP000568380"/>
    </source>
</evidence>
<dbReference type="Gene3D" id="1.10.10.60">
    <property type="entry name" value="Homeodomain-like"/>
    <property type="match status" value="1"/>
</dbReference>
<accession>A0A7W8A3D2</accession>
<dbReference type="Gene3D" id="1.10.357.10">
    <property type="entry name" value="Tetracycline Repressor, domain 2"/>
    <property type="match status" value="1"/>
</dbReference>
<dbReference type="GO" id="GO:0045892">
    <property type="term" value="P:negative regulation of DNA-templated transcription"/>
    <property type="evidence" value="ECO:0007669"/>
    <property type="project" value="InterPro"/>
</dbReference>
<proteinExistence type="predicted"/>
<keyword evidence="7" id="KW-1185">Reference proteome</keyword>
<dbReference type="PROSITE" id="PS01081">
    <property type="entry name" value="HTH_TETR_1"/>
    <property type="match status" value="1"/>
</dbReference>
<sequence length="224" mass="24201">MTIDDLLWGRVRRPTRGPKQGLDLERVITMAVEIADADGLAALTMSRLAKALGAGAASLYTYVPGKPALEALMLDWIIGTGPLPHTLPGTWRERLEAGARADWYGYRAHPWVLQLAVAQVRPGPNLVAWYDSTLASLEATGLTEPEKVDVVETLDAYVRGMARSALDPAPVPEDEPDGVAEAFPALIRAARAGALTPRPEESFEFGLARLLDGVEALVRERLSP</sequence>
<dbReference type="InterPro" id="IPR023772">
    <property type="entry name" value="DNA-bd_HTH_TetR-type_CS"/>
</dbReference>
<dbReference type="PANTHER" id="PTHR30055:SF151">
    <property type="entry name" value="TRANSCRIPTIONAL REGULATORY PROTEIN"/>
    <property type="match status" value="1"/>
</dbReference>
<evidence type="ECO:0000256" key="2">
    <source>
        <dbReference type="ARBA" id="ARBA00023125"/>
    </source>
</evidence>
<dbReference type="InterPro" id="IPR036271">
    <property type="entry name" value="Tet_transcr_reg_TetR-rel_C_sf"/>
</dbReference>
<keyword evidence="3" id="KW-0804">Transcription</keyword>
<comment type="caution">
    <text evidence="6">The sequence shown here is derived from an EMBL/GenBank/DDBJ whole genome shotgun (WGS) entry which is preliminary data.</text>
</comment>
<dbReference type="GO" id="GO:0003700">
    <property type="term" value="F:DNA-binding transcription factor activity"/>
    <property type="evidence" value="ECO:0007669"/>
    <property type="project" value="TreeGrafter"/>
</dbReference>
<gene>
    <name evidence="6" type="ORF">HNR40_003466</name>
</gene>
<dbReference type="SUPFAM" id="SSF48498">
    <property type="entry name" value="Tetracyclin repressor-like, C-terminal domain"/>
    <property type="match status" value="1"/>
</dbReference>
<protein>
    <submittedName>
        <fullName evidence="6">AcrR family transcriptional regulator</fullName>
    </submittedName>
</protein>
<dbReference type="EMBL" id="JACHIN010000004">
    <property type="protein sequence ID" value="MBB5077991.1"/>
    <property type="molecule type" value="Genomic_DNA"/>
</dbReference>
<evidence type="ECO:0000256" key="4">
    <source>
        <dbReference type="PROSITE-ProRule" id="PRU00335"/>
    </source>
</evidence>